<dbReference type="PANTHER" id="PTHR42749:SF1">
    <property type="entry name" value="CELL SHAPE-DETERMINING PROTEIN MREB"/>
    <property type="match status" value="1"/>
</dbReference>
<keyword evidence="5" id="KW-0133">Cell shape</keyword>
<sequence>LAAAIGAGLPVGTPTGNMVVDLGGGSTEAAVVSMNGIVCAESVRVGGVHLDEAIINYVRKKYNLVVGEPTAEEIKIKIGSARDLDERLEMNVQGRDQIAGLPKTITVNSSEVAEAISEPLAAITNVVRAVLAKTPPELASDIIDRGMVLTGGGALLRNIETMLTDESGVPAYVADNPIACTALGAGKALEELPI</sequence>
<dbReference type="GO" id="GO:0005524">
    <property type="term" value="F:ATP binding"/>
    <property type="evidence" value="ECO:0007669"/>
    <property type="project" value="UniProtKB-KW"/>
</dbReference>
<comment type="subcellular location">
    <subcellularLocation>
        <location evidence="1">Cytoplasm</location>
    </subcellularLocation>
</comment>
<evidence type="ECO:0000256" key="5">
    <source>
        <dbReference type="ARBA" id="ARBA00022960"/>
    </source>
</evidence>
<keyword evidence="2" id="KW-0963">Cytoplasm</keyword>
<dbReference type="InterPro" id="IPR004753">
    <property type="entry name" value="MreB"/>
</dbReference>
<protein>
    <recommendedName>
        <fullName evidence="8">Rod shape-determining protein MreB</fullName>
    </recommendedName>
</protein>
<dbReference type="GO" id="GO:0005737">
    <property type="term" value="C:cytoplasm"/>
    <property type="evidence" value="ECO:0007669"/>
    <property type="project" value="UniProtKB-SubCell"/>
</dbReference>
<dbReference type="GO" id="GO:0008360">
    <property type="term" value="P:regulation of cell shape"/>
    <property type="evidence" value="ECO:0007669"/>
    <property type="project" value="UniProtKB-KW"/>
</dbReference>
<dbReference type="InterPro" id="IPR043129">
    <property type="entry name" value="ATPase_NBD"/>
</dbReference>
<dbReference type="SUPFAM" id="SSF53067">
    <property type="entry name" value="Actin-like ATPase domain"/>
    <property type="match status" value="1"/>
</dbReference>
<proteinExistence type="inferred from homology"/>
<evidence type="ECO:0000256" key="6">
    <source>
        <dbReference type="ARBA" id="ARBA00023458"/>
    </source>
</evidence>
<dbReference type="GO" id="GO:0000902">
    <property type="term" value="P:cell morphogenesis"/>
    <property type="evidence" value="ECO:0007669"/>
    <property type="project" value="InterPro"/>
</dbReference>
<name>X0Y1T6_9ZZZZ</name>
<dbReference type="Pfam" id="PF06723">
    <property type="entry name" value="MreB_Mbl"/>
    <property type="match status" value="1"/>
</dbReference>
<dbReference type="Gene3D" id="3.30.420.40">
    <property type="match status" value="1"/>
</dbReference>
<reference evidence="7" key="1">
    <citation type="journal article" date="2014" name="Front. Microbiol.">
        <title>High frequency of phylogenetically diverse reductive dehalogenase-homologous genes in deep subseafloor sedimentary metagenomes.</title>
        <authorList>
            <person name="Kawai M."/>
            <person name="Futagami T."/>
            <person name="Toyoda A."/>
            <person name="Takaki Y."/>
            <person name="Nishi S."/>
            <person name="Hori S."/>
            <person name="Arai W."/>
            <person name="Tsubouchi T."/>
            <person name="Morono Y."/>
            <person name="Uchiyama I."/>
            <person name="Ito T."/>
            <person name="Fujiyama A."/>
            <person name="Inagaki F."/>
            <person name="Takami H."/>
        </authorList>
    </citation>
    <scope>NUCLEOTIDE SEQUENCE</scope>
    <source>
        <strain evidence="7">Expedition CK06-06</strain>
    </source>
</reference>
<keyword evidence="3" id="KW-0547">Nucleotide-binding</keyword>
<dbReference type="PANTHER" id="PTHR42749">
    <property type="entry name" value="CELL SHAPE-DETERMINING PROTEIN MREB"/>
    <property type="match status" value="1"/>
</dbReference>
<evidence type="ECO:0008006" key="8">
    <source>
        <dbReference type="Google" id="ProtNLM"/>
    </source>
</evidence>
<comment type="similarity">
    <text evidence="6">Belongs to the FtsA/MreB family.</text>
</comment>
<feature type="non-terminal residue" evidence="7">
    <location>
        <position position="194"/>
    </location>
</feature>
<dbReference type="AlphaFoldDB" id="X0Y1T6"/>
<dbReference type="InterPro" id="IPR056546">
    <property type="entry name" value="MreB_MamK-like"/>
</dbReference>
<keyword evidence="4" id="KW-0067">ATP-binding</keyword>
<dbReference type="PRINTS" id="PR01652">
    <property type="entry name" value="SHAPEPROTEIN"/>
</dbReference>
<evidence type="ECO:0000256" key="1">
    <source>
        <dbReference type="ARBA" id="ARBA00004496"/>
    </source>
</evidence>
<evidence type="ECO:0000256" key="4">
    <source>
        <dbReference type="ARBA" id="ARBA00022840"/>
    </source>
</evidence>
<comment type="caution">
    <text evidence="7">The sequence shown here is derived from an EMBL/GenBank/DDBJ whole genome shotgun (WGS) entry which is preliminary data.</text>
</comment>
<feature type="non-terminal residue" evidence="7">
    <location>
        <position position="1"/>
    </location>
</feature>
<evidence type="ECO:0000313" key="7">
    <source>
        <dbReference type="EMBL" id="GAG49650.1"/>
    </source>
</evidence>
<dbReference type="EMBL" id="BARS01055865">
    <property type="protein sequence ID" value="GAG49650.1"/>
    <property type="molecule type" value="Genomic_DNA"/>
</dbReference>
<evidence type="ECO:0000256" key="2">
    <source>
        <dbReference type="ARBA" id="ARBA00022490"/>
    </source>
</evidence>
<gene>
    <name evidence="7" type="ORF">S01H1_82415</name>
</gene>
<accession>X0Y1T6</accession>
<organism evidence="7">
    <name type="scientific">marine sediment metagenome</name>
    <dbReference type="NCBI Taxonomy" id="412755"/>
    <lineage>
        <taxon>unclassified sequences</taxon>
        <taxon>metagenomes</taxon>
        <taxon>ecological metagenomes</taxon>
    </lineage>
</organism>
<evidence type="ECO:0000256" key="3">
    <source>
        <dbReference type="ARBA" id="ARBA00022741"/>
    </source>
</evidence>